<dbReference type="EMBL" id="GADI01003514">
    <property type="protein sequence ID" value="JAA70294.1"/>
    <property type="molecule type" value="mRNA"/>
</dbReference>
<reference evidence="1" key="1">
    <citation type="submission" date="2012-12" db="EMBL/GenBank/DDBJ databases">
        <title>Identification and characterization of a phenylalanine ammonia-lyase gene family in Isatis indigotica Fort.</title>
        <authorList>
            <person name="Liu Q."/>
            <person name="Chen J."/>
            <person name="Zhou X."/>
            <person name="Di P."/>
            <person name="Xiao Y."/>
            <person name="Xuan H."/>
            <person name="Zhang L."/>
            <person name="Chen W."/>
        </authorList>
    </citation>
    <scope>NUCLEOTIDE SEQUENCE</scope>
    <source>
        <tissue evidence="1">Salivary gland</tissue>
    </source>
</reference>
<sequence length="183" mass="20553">MLGCNTNPKLHQFTGLKQIVIKKLFKLSNNGNVEDDKADLFKELPIPSHYGSSISDNVGCLPIDNFPPLEDISELASDIKSNVIGDSSTYYVWGYLIKLVLEQTIHSCGCSQLLWDESDNLTRPHQYFLVLEACHVPGKLFGNLVVRSQAAFNFIQQLENHFLPIIESVAHVRGVYTAVYRTL</sequence>
<protein>
    <submittedName>
        <fullName evidence="1">Putative transposase</fullName>
    </submittedName>
</protein>
<dbReference type="AlphaFoldDB" id="A0A0K8RIG4"/>
<name>A0A0K8RIG4_IXORI</name>
<evidence type="ECO:0000313" key="1">
    <source>
        <dbReference type="EMBL" id="JAA70294.1"/>
    </source>
</evidence>
<organism evidence="1">
    <name type="scientific">Ixodes ricinus</name>
    <name type="common">Common tick</name>
    <name type="synonym">Acarus ricinus</name>
    <dbReference type="NCBI Taxonomy" id="34613"/>
    <lineage>
        <taxon>Eukaryota</taxon>
        <taxon>Metazoa</taxon>
        <taxon>Ecdysozoa</taxon>
        <taxon>Arthropoda</taxon>
        <taxon>Chelicerata</taxon>
        <taxon>Arachnida</taxon>
        <taxon>Acari</taxon>
        <taxon>Parasitiformes</taxon>
        <taxon>Ixodida</taxon>
        <taxon>Ixodoidea</taxon>
        <taxon>Ixodidae</taxon>
        <taxon>Ixodinae</taxon>
        <taxon>Ixodes</taxon>
    </lineage>
</organism>
<proteinExistence type="evidence at transcript level"/>
<accession>A0A0K8RIG4</accession>